<evidence type="ECO:0000256" key="5">
    <source>
        <dbReference type="ARBA" id="ARBA00023004"/>
    </source>
</evidence>
<evidence type="ECO:0000313" key="8">
    <source>
        <dbReference type="EMBL" id="MBJ6726828.1"/>
    </source>
</evidence>
<evidence type="ECO:0000256" key="4">
    <source>
        <dbReference type="ARBA" id="ARBA00022723"/>
    </source>
</evidence>
<dbReference type="InterPro" id="IPR034391">
    <property type="entry name" value="AdoMet-like_SPASM_containing"/>
</dbReference>
<dbReference type="PANTHER" id="PTHR11228">
    <property type="entry name" value="RADICAL SAM DOMAIN PROTEIN"/>
    <property type="match status" value="1"/>
</dbReference>
<dbReference type="AlphaFoldDB" id="A0A8J7M1Q9"/>
<dbReference type="GO" id="GO:0003824">
    <property type="term" value="F:catalytic activity"/>
    <property type="evidence" value="ECO:0007669"/>
    <property type="project" value="InterPro"/>
</dbReference>
<keyword evidence="9" id="KW-1185">Reference proteome</keyword>
<sequence length="306" mass="35196">MRFLRSFKDIRHFYEKIRFLWPRLTGTIVRWTDTPPCIQIEPTAFCNINCLTCGRSDSTRTPGNMDFDLFKKIIDDAADLGIKRILLFLHGEPLLHPRIVEMIRYLKSKDMGFHLTTNGTLLDRAMARTILECGVSSSDYVTFSILGFSKEVHEKVMRGVNHEAVVQNVHDFLELRKASGVNGPVIETVYYASKENRHERDQFLKYWRGVADHAIDGGSVAEAFVSGGLPQVPRTRTCTQLWERMIVLWNGDVGLCPQDLNGDYLMGNLKEQSIREVWTGDALSRIKRSHYDKNFDAVEICRFCDW</sequence>
<dbReference type="SUPFAM" id="SSF102114">
    <property type="entry name" value="Radical SAM enzymes"/>
    <property type="match status" value="1"/>
</dbReference>
<dbReference type="InterPro" id="IPR058240">
    <property type="entry name" value="rSAM_sf"/>
</dbReference>
<keyword evidence="3" id="KW-0949">S-adenosyl-L-methionine</keyword>
<name>A0A8J7M1Q9_9BACT</name>
<keyword evidence="2" id="KW-0004">4Fe-4S</keyword>
<dbReference type="CDD" id="cd01335">
    <property type="entry name" value="Radical_SAM"/>
    <property type="match status" value="1"/>
</dbReference>
<dbReference type="InterPro" id="IPR013785">
    <property type="entry name" value="Aldolase_TIM"/>
</dbReference>
<evidence type="ECO:0000313" key="9">
    <source>
        <dbReference type="Proteomes" id="UP000636888"/>
    </source>
</evidence>
<dbReference type="SFLD" id="SFLDG01387">
    <property type="entry name" value="BtrN-like_SPASM_domain_contain"/>
    <property type="match status" value="1"/>
</dbReference>
<keyword evidence="4" id="KW-0479">Metal-binding</keyword>
<keyword evidence="6" id="KW-0411">Iron-sulfur</keyword>
<comment type="caution">
    <text evidence="8">The sequence shown here is derived from an EMBL/GenBank/DDBJ whole genome shotgun (WGS) entry which is preliminary data.</text>
</comment>
<dbReference type="InterPro" id="IPR007197">
    <property type="entry name" value="rSAM"/>
</dbReference>
<dbReference type="Proteomes" id="UP000636888">
    <property type="component" value="Unassembled WGS sequence"/>
</dbReference>
<dbReference type="SFLD" id="SFLDG01067">
    <property type="entry name" value="SPASM/twitch_domain_containing"/>
    <property type="match status" value="1"/>
</dbReference>
<dbReference type="EMBL" id="JAEMHM010000017">
    <property type="protein sequence ID" value="MBJ6726828.1"/>
    <property type="molecule type" value="Genomic_DNA"/>
</dbReference>
<comment type="cofactor">
    <cofactor evidence="1">
        <name>[4Fe-4S] cluster</name>
        <dbReference type="ChEBI" id="CHEBI:49883"/>
    </cofactor>
</comment>
<evidence type="ECO:0000256" key="6">
    <source>
        <dbReference type="ARBA" id="ARBA00023014"/>
    </source>
</evidence>
<keyword evidence="5" id="KW-0408">Iron</keyword>
<feature type="domain" description="Radical SAM core" evidence="7">
    <location>
        <begin position="32"/>
        <end position="259"/>
    </location>
</feature>
<dbReference type="Pfam" id="PF13186">
    <property type="entry name" value="SPASM"/>
    <property type="match status" value="1"/>
</dbReference>
<dbReference type="CDD" id="cd21109">
    <property type="entry name" value="SPASM"/>
    <property type="match status" value="1"/>
</dbReference>
<proteinExistence type="predicted"/>
<dbReference type="Gene3D" id="3.20.20.70">
    <property type="entry name" value="Aldolase class I"/>
    <property type="match status" value="1"/>
</dbReference>
<dbReference type="InterPro" id="IPR023885">
    <property type="entry name" value="4Fe4S-binding_SPASM_dom"/>
</dbReference>
<dbReference type="GO" id="GO:0046872">
    <property type="term" value="F:metal ion binding"/>
    <property type="evidence" value="ECO:0007669"/>
    <property type="project" value="UniProtKB-KW"/>
</dbReference>
<dbReference type="SFLD" id="SFLDS00029">
    <property type="entry name" value="Radical_SAM"/>
    <property type="match status" value="1"/>
</dbReference>
<reference evidence="8" key="1">
    <citation type="submission" date="2020-12" db="EMBL/GenBank/DDBJ databases">
        <title>Geomonas sp. Red875, isolated from river sediment.</title>
        <authorList>
            <person name="Xu Z."/>
            <person name="Zhang Z."/>
            <person name="Masuda Y."/>
            <person name="Itoh H."/>
            <person name="Senoo K."/>
        </authorList>
    </citation>
    <scope>NUCLEOTIDE SEQUENCE</scope>
    <source>
        <strain evidence="8">Red875</strain>
    </source>
</reference>
<evidence type="ECO:0000256" key="3">
    <source>
        <dbReference type="ARBA" id="ARBA00022691"/>
    </source>
</evidence>
<dbReference type="PROSITE" id="PS51918">
    <property type="entry name" value="RADICAL_SAM"/>
    <property type="match status" value="1"/>
</dbReference>
<accession>A0A8J7M1Q9</accession>
<dbReference type="InterPro" id="IPR050377">
    <property type="entry name" value="Radical_SAM_PqqE_MftC-like"/>
</dbReference>
<organism evidence="8 9">
    <name type="scientific">Geomesophilobacter sediminis</name>
    <dbReference type="NCBI Taxonomy" id="2798584"/>
    <lineage>
        <taxon>Bacteria</taxon>
        <taxon>Pseudomonadati</taxon>
        <taxon>Thermodesulfobacteriota</taxon>
        <taxon>Desulfuromonadia</taxon>
        <taxon>Geobacterales</taxon>
        <taxon>Geobacteraceae</taxon>
        <taxon>Geomesophilobacter</taxon>
    </lineage>
</organism>
<dbReference type="Pfam" id="PF04055">
    <property type="entry name" value="Radical_SAM"/>
    <property type="match status" value="1"/>
</dbReference>
<evidence type="ECO:0000259" key="7">
    <source>
        <dbReference type="PROSITE" id="PS51918"/>
    </source>
</evidence>
<dbReference type="PANTHER" id="PTHR11228:SF7">
    <property type="entry name" value="PQQA PEPTIDE CYCLASE"/>
    <property type="match status" value="1"/>
</dbReference>
<evidence type="ECO:0000256" key="1">
    <source>
        <dbReference type="ARBA" id="ARBA00001966"/>
    </source>
</evidence>
<dbReference type="GO" id="GO:0051536">
    <property type="term" value="F:iron-sulfur cluster binding"/>
    <property type="evidence" value="ECO:0007669"/>
    <property type="project" value="UniProtKB-KW"/>
</dbReference>
<gene>
    <name evidence="8" type="ORF">JFN93_19130</name>
</gene>
<evidence type="ECO:0000256" key="2">
    <source>
        <dbReference type="ARBA" id="ARBA00022485"/>
    </source>
</evidence>
<dbReference type="RefSeq" id="WP_199385737.1">
    <property type="nucleotide sequence ID" value="NZ_JAEMHM010000017.1"/>
</dbReference>
<protein>
    <submittedName>
        <fullName evidence="8">Radical SAM protein</fullName>
    </submittedName>
</protein>